<evidence type="ECO:0000313" key="3">
    <source>
        <dbReference type="Proteomes" id="UP000835052"/>
    </source>
</evidence>
<feature type="compositionally biased region" description="Polar residues" evidence="1">
    <location>
        <begin position="160"/>
        <end position="169"/>
    </location>
</feature>
<keyword evidence="3" id="KW-1185">Reference proteome</keyword>
<name>A0A8S1HYN7_9PELO</name>
<accession>A0A8S1HYN7</accession>
<dbReference type="EMBL" id="CAJGYM010000327">
    <property type="protein sequence ID" value="CAD6200320.1"/>
    <property type="molecule type" value="Genomic_DNA"/>
</dbReference>
<feature type="compositionally biased region" description="Basic and acidic residues" evidence="1">
    <location>
        <begin position="135"/>
        <end position="157"/>
    </location>
</feature>
<feature type="region of interest" description="Disordered" evidence="1">
    <location>
        <begin position="79"/>
        <end position="109"/>
    </location>
</feature>
<dbReference type="Proteomes" id="UP000835052">
    <property type="component" value="Unassembled WGS sequence"/>
</dbReference>
<comment type="caution">
    <text evidence="2">The sequence shown here is derived from an EMBL/GenBank/DDBJ whole genome shotgun (WGS) entry which is preliminary data.</text>
</comment>
<feature type="compositionally biased region" description="Basic and acidic residues" evidence="1">
    <location>
        <begin position="7"/>
        <end position="26"/>
    </location>
</feature>
<feature type="region of interest" description="Disordered" evidence="1">
    <location>
        <begin position="191"/>
        <end position="232"/>
    </location>
</feature>
<feature type="region of interest" description="Disordered" evidence="1">
    <location>
        <begin position="135"/>
        <end position="176"/>
    </location>
</feature>
<protein>
    <submittedName>
        <fullName evidence="2">Uncharacterized protein</fullName>
    </submittedName>
</protein>
<feature type="non-terminal residue" evidence="2">
    <location>
        <position position="1"/>
    </location>
</feature>
<evidence type="ECO:0000313" key="2">
    <source>
        <dbReference type="EMBL" id="CAD6200320.1"/>
    </source>
</evidence>
<reference evidence="2" key="1">
    <citation type="submission" date="2020-10" db="EMBL/GenBank/DDBJ databases">
        <authorList>
            <person name="Kikuchi T."/>
        </authorList>
    </citation>
    <scope>NUCLEOTIDE SEQUENCE</scope>
    <source>
        <strain evidence="2">NKZ352</strain>
    </source>
</reference>
<sequence length="287" mass="33045">EVMPLAEARDAGEDRLLPIKGRDDLQLGRNPPGLSPFIRTTSKLPMESRHGQAEDSHWLSCGALAPCQSPLRQNVSLLTGDPSKMIKTRPIRRPTSEEPQDYSDPPTYDVRQRQSINLSTCIRQLAMFQFRHSTDEAAKRQQPTQREKSVAARRPADEASSASLRNTGPQAACVDTRERQMPQYKCNDRLQAAGRQRRRPNGCGFLRTKAPATETKKKGRSLPSTVQKDRERTWPTYVENKKDASVRNQRKKEQRTKQRMFWFFCAYRKMLSRRPPPDLQFHRVQDM</sequence>
<organism evidence="2 3">
    <name type="scientific">Caenorhabditis auriculariae</name>
    <dbReference type="NCBI Taxonomy" id="2777116"/>
    <lineage>
        <taxon>Eukaryota</taxon>
        <taxon>Metazoa</taxon>
        <taxon>Ecdysozoa</taxon>
        <taxon>Nematoda</taxon>
        <taxon>Chromadorea</taxon>
        <taxon>Rhabditida</taxon>
        <taxon>Rhabditina</taxon>
        <taxon>Rhabditomorpha</taxon>
        <taxon>Rhabditoidea</taxon>
        <taxon>Rhabditidae</taxon>
        <taxon>Peloderinae</taxon>
        <taxon>Caenorhabditis</taxon>
    </lineage>
</organism>
<gene>
    <name evidence="2" type="ORF">CAUJ_LOCUS16217</name>
</gene>
<evidence type="ECO:0000256" key="1">
    <source>
        <dbReference type="SAM" id="MobiDB-lite"/>
    </source>
</evidence>
<feature type="region of interest" description="Disordered" evidence="1">
    <location>
        <begin position="1"/>
        <end position="38"/>
    </location>
</feature>
<proteinExistence type="predicted"/>
<dbReference type="AlphaFoldDB" id="A0A8S1HYN7"/>